<dbReference type="EMBL" id="BDQE01000196">
    <property type="protein sequence ID" value="GBH22942.1"/>
    <property type="molecule type" value="Genomic_RNA"/>
</dbReference>
<sequence>MLNKNDICREHLFRKFNSLHELVEKSASVLNAVNVSGRKIIDTTQLTAVKKSCEIVKHILNSLTDEQVSSIKAMVYDTIKVWCKHDQEPLDIVGSKRLPALIRGRPQGIKIGKQGKQTEEMKLEEKLLSLGEFGPMNPIALFTNYGMSQLYEANFIDSEVKNSYMSSIVTLIPKGTAPTVRNDDSVYCYVDEITMNESGTEPKMMCFRKRDKIIHMTCMPRNVPQPMAGEDPFPANHYMIGVTFSAPLSDRYFNEVKKYTPFHLYKEYVSRLFVIREMLRITSTSPVPLPFTKVVEFKNYVYGPDLYQKFNDFGGIELITGLVYQACEWAGVSAKSKGKNDDEPDIGDFLDAWLNNETQFRGPHFVRKWRENGGARSASYITPYDIGYEQGTVKGIHAQSMEMLFKQRDKLKAVGAKLNITPLPGVETDQTYLLQPAATSTHAYHRMFACLTASIYVSGISDLPGLTTLYRGALKAVGRDINGRVKKVDKVCGKLARLLMSLRKTEIPADNAEIPLPTANINTPFEPRLEMKEVYDMTSEVIFATKALKLAHPYIKYSVGYEFTAKAHGGYRKVILNAIADLDEGFLVEGLREIFEYWDGSIGDNLDKHAIHGMNNSMLRVLTALQRPGLIGGFNQMGKEIYPGLSRAEKIAKHDIDSDVYSDGYERMFIKELKANFSNIRTPAISDLIEHSRKAMKSASAGGDNISVRDVLTENVLRDSSRQEKMNVVLKSKIALPGVLPTLFLPRPGTTSEEGKFEINRLSTPTRPYPEGTRRVPGEKDDRSVKNFATGCQILLGPLYDAMTAFQALPENEAYLLAHNSGIVGKDAARFMRDSLRMTVNALYIEGAYDYKTFDQFYGRAAWNAYVKALTETLIGTHPDFSQQFKRDYKDMIIEIIESFKDGYYVYRPFGGPPEVIHTSGMPSGVKFTAPGNTIKTSANIKYAAEKVLPSYEASMHSYGTWGDDAKVQFELSEMSFERVISMIDEFGACSREAAQVWDTGEDTTIGRVVDILRTYYIDGQMIKRFMPYDSEHPVILDCPGDISPILTNIVDMATRGLNQTSLMLMMYSLLIMGRTDSVFGYSFTFNFFDMIMPGGLTGIMPAGFPQAASTNYMRIMCSEMYGSRLIISRPRLEETYLLGRRMLFPERFTNSGGADPNIRATVGGTVFGMTRSSMIESSNRLLNDTDRIYTRDNLTAQPAQLDKLIRYEKYVLSQGSETSRLSGVERLDQLKYTSHVTNQLSAGLGTSVLNGHLRNQYIQTNMERLGLINARNNGVPAEPERESVSLLDKVINFENYSILFTIGGNSVSGVEKYSSLDKYNALYELKIPNEREEPYIIVRTTESEFRQEVLSLNRCYSGFLYMPHVFRILTGLFGMQTSRNSLKLRMELVEFDASFRKDMISSEQVLDMINDLLHDRENNDLVETMLRYIGFTHFEAANLLQKRARIPIIKEKLEMNEYTSNPDVLKSLSLTRLNKLFSIILDNNTYTYINDSEDDGLKENVYKYYISLLYDQINIACELSPPAGEHLYVPLPEVVIERRVRTTSSKQI</sequence>
<feature type="compositionally biased region" description="Basic and acidic residues" evidence="1">
    <location>
        <begin position="772"/>
        <end position="782"/>
    </location>
</feature>
<evidence type="ECO:0000313" key="2">
    <source>
        <dbReference type="EMBL" id="GBH22942.1"/>
    </source>
</evidence>
<evidence type="ECO:0000256" key="1">
    <source>
        <dbReference type="SAM" id="MobiDB-lite"/>
    </source>
</evidence>
<protein>
    <submittedName>
        <fullName evidence="2">RdRp</fullName>
    </submittedName>
</protein>
<feature type="region of interest" description="Disordered" evidence="1">
    <location>
        <begin position="762"/>
        <end position="782"/>
    </location>
</feature>
<dbReference type="SUPFAM" id="SSF56672">
    <property type="entry name" value="DNA/RNA polymerases"/>
    <property type="match status" value="1"/>
</dbReference>
<accession>A0A2V0RM43</accession>
<comment type="caution">
    <text evidence="2">The sequence shown here is derived from an EMBL/GenBank/DDBJ whole genome shotgun (WGS) entry which is preliminary data.</text>
</comment>
<dbReference type="InterPro" id="IPR043502">
    <property type="entry name" value="DNA/RNA_pol_sf"/>
</dbReference>
<proteinExistence type="predicted"/>
<organism evidence="2">
    <name type="scientific">viral metagenome</name>
    <dbReference type="NCBI Taxonomy" id="1070528"/>
    <lineage>
        <taxon>unclassified sequences</taxon>
        <taxon>metagenomes</taxon>
        <taxon>organismal metagenomes</taxon>
    </lineage>
</organism>
<name>A0A2V0RM43_9ZZZZ</name>
<reference evidence="2" key="1">
    <citation type="submission" date="2017-04" db="EMBL/GenBank/DDBJ databases">
        <title>Unveiling RNA virosphere associated with marine microorganisms.</title>
        <authorList>
            <person name="Urayama S."/>
            <person name="Takaki Y."/>
            <person name="Nishi S."/>
            <person name="Yoshida Y."/>
            <person name="Deguchi S."/>
            <person name="Takai K."/>
            <person name="Nunoura T."/>
        </authorList>
    </citation>
    <scope>NUCLEOTIDE SEQUENCE</scope>
</reference>